<feature type="compositionally biased region" description="Basic and acidic residues" evidence="1">
    <location>
        <begin position="1"/>
        <end position="11"/>
    </location>
</feature>
<dbReference type="KEGG" id="pbo:PACID_29760"/>
<evidence type="ECO:0000313" key="3">
    <source>
        <dbReference type="Proteomes" id="UP000000214"/>
    </source>
</evidence>
<organism evidence="2 3">
    <name type="scientific">Acidipropionibacterium acidipropionici (strain ATCC 4875 / DSM 20272 / JCM 6432 / NBRC 12425 / NCIMB 8070 / 4)</name>
    <name type="common">Propionibacterium acidipropionici</name>
    <dbReference type="NCBI Taxonomy" id="1171373"/>
    <lineage>
        <taxon>Bacteria</taxon>
        <taxon>Bacillati</taxon>
        <taxon>Actinomycetota</taxon>
        <taxon>Actinomycetes</taxon>
        <taxon>Propionibacteriales</taxon>
        <taxon>Propionibacteriaceae</taxon>
        <taxon>Acidipropionibacterium</taxon>
    </lineage>
</organism>
<dbReference type="STRING" id="1171373.PACID_29760"/>
<gene>
    <name evidence="2" type="ordered locus">PACID_29760</name>
</gene>
<reference evidence="2 3" key="1">
    <citation type="journal article" date="2012" name="BMC Genomics">
        <title>The genome sequence of Propionibacterium acidipropionici provides insights into its biotechnological and industrial potential.</title>
        <authorList>
            <person name="Parizzi L.P."/>
            <person name="Grassi M.C."/>
            <person name="Llerena L.A."/>
            <person name="Carazzolle M.F."/>
            <person name="Queiroz V.L."/>
            <person name="Lunardi I."/>
            <person name="Zeidler A.F."/>
            <person name="Teixeira P.J."/>
            <person name="Mieczkowski P."/>
            <person name="Rincones J."/>
            <person name="Pereira G.A."/>
        </authorList>
    </citation>
    <scope>NUCLEOTIDE SEQUENCE [LARGE SCALE GENOMIC DNA]</scope>
    <source>
        <strain evidence="3">ATCC 4875 / DSM 20272 / JCM 6432 / NBRC 12425 / NCIMB 8070</strain>
    </source>
</reference>
<dbReference type="Proteomes" id="UP000000214">
    <property type="component" value="Chromosome"/>
</dbReference>
<accession>K7RWE2</accession>
<dbReference type="EMBL" id="CP003493">
    <property type="protein sequence ID" value="AFV90741.1"/>
    <property type="molecule type" value="Genomic_DNA"/>
</dbReference>
<sequence>MADQHILKGEDTGSAGGYHPLPTTTSSTERPARKTSWKVCAAPLI</sequence>
<dbReference type="AlphaFoldDB" id="K7RWE2"/>
<evidence type="ECO:0000256" key="1">
    <source>
        <dbReference type="SAM" id="MobiDB-lite"/>
    </source>
</evidence>
<proteinExistence type="predicted"/>
<feature type="region of interest" description="Disordered" evidence="1">
    <location>
        <begin position="1"/>
        <end position="37"/>
    </location>
</feature>
<dbReference type="HOGENOM" id="CLU_3203800_0_0_11"/>
<protein>
    <submittedName>
        <fullName evidence="2">Uncharacterized protein</fullName>
    </submittedName>
</protein>
<evidence type="ECO:0000313" key="2">
    <source>
        <dbReference type="EMBL" id="AFV90741.1"/>
    </source>
</evidence>
<name>K7RWE2_ACIA4</name>